<evidence type="ECO:0000256" key="10">
    <source>
        <dbReference type="ARBA" id="ARBA00023170"/>
    </source>
</evidence>
<dbReference type="PANTHER" id="PTHR27004">
    <property type="entry name" value="RECEPTOR-LIKE PROTEIN 12 ISOFORM X1"/>
    <property type="match status" value="1"/>
</dbReference>
<evidence type="ECO:0000256" key="11">
    <source>
        <dbReference type="ARBA" id="ARBA00023180"/>
    </source>
</evidence>
<gene>
    <name evidence="13" type="ORF">Syun_002893</name>
</gene>
<dbReference type="PANTHER" id="PTHR27004:SF203">
    <property type="entry name" value="LEUCINE-RICH REPEAT-CONTAINING N-TERMINAL PLANT-TYPE DOMAIN-CONTAINING PROTEIN"/>
    <property type="match status" value="1"/>
</dbReference>
<keyword evidence="5" id="KW-0433">Leucine-rich repeat</keyword>
<dbReference type="GO" id="GO:0005886">
    <property type="term" value="C:plasma membrane"/>
    <property type="evidence" value="ECO:0007669"/>
    <property type="project" value="UniProtKB-SubCell"/>
</dbReference>
<keyword evidence="8" id="KW-1133">Transmembrane helix</keyword>
<name>A0AAP0L0A5_9MAGN</name>
<keyword evidence="14" id="KW-1185">Reference proteome</keyword>
<evidence type="ECO:0000256" key="3">
    <source>
        <dbReference type="ARBA" id="ARBA00009592"/>
    </source>
</evidence>
<accession>A0AAP0L0A5</accession>
<keyword evidence="4" id="KW-1003">Cell membrane</keyword>
<sequence>MQRTCQATILKEIEILELIGDFKSLVVLNLSYNSLEGIIPSSLGNLRDLQLLDLSNNNLSGEISPEWRNMKCQSLGGFRA</sequence>
<keyword evidence="11" id="KW-0325">Glycoprotein</keyword>
<evidence type="ECO:0000256" key="1">
    <source>
        <dbReference type="ARBA" id="ARBA00004236"/>
    </source>
</evidence>
<evidence type="ECO:0000256" key="2">
    <source>
        <dbReference type="ARBA" id="ARBA00004479"/>
    </source>
</evidence>
<dbReference type="AlphaFoldDB" id="A0AAP0L0A5"/>
<comment type="similarity">
    <text evidence="3">Belongs to the RLP family.</text>
</comment>
<keyword evidence="6" id="KW-0812">Transmembrane</keyword>
<evidence type="ECO:0000256" key="6">
    <source>
        <dbReference type="ARBA" id="ARBA00022692"/>
    </source>
</evidence>
<evidence type="ECO:0000256" key="8">
    <source>
        <dbReference type="ARBA" id="ARBA00022989"/>
    </source>
</evidence>
<dbReference type="EMBL" id="JBBNAF010000002">
    <property type="protein sequence ID" value="KAK9161991.1"/>
    <property type="molecule type" value="Genomic_DNA"/>
</dbReference>
<comment type="caution">
    <text evidence="13">The sequence shown here is derived from an EMBL/GenBank/DDBJ whole genome shotgun (WGS) entry which is preliminary data.</text>
</comment>
<keyword evidence="10" id="KW-0675">Receptor</keyword>
<keyword evidence="9" id="KW-0472">Membrane</keyword>
<dbReference type="InterPro" id="IPR001611">
    <property type="entry name" value="Leu-rich_rpt"/>
</dbReference>
<evidence type="ECO:0000256" key="5">
    <source>
        <dbReference type="ARBA" id="ARBA00022614"/>
    </source>
</evidence>
<dbReference type="PRINTS" id="PR00019">
    <property type="entry name" value="LEURICHRPT"/>
</dbReference>
<evidence type="ECO:0000256" key="7">
    <source>
        <dbReference type="ARBA" id="ARBA00022737"/>
    </source>
</evidence>
<organism evidence="13 14">
    <name type="scientific">Stephania yunnanensis</name>
    <dbReference type="NCBI Taxonomy" id="152371"/>
    <lineage>
        <taxon>Eukaryota</taxon>
        <taxon>Viridiplantae</taxon>
        <taxon>Streptophyta</taxon>
        <taxon>Embryophyta</taxon>
        <taxon>Tracheophyta</taxon>
        <taxon>Spermatophyta</taxon>
        <taxon>Magnoliopsida</taxon>
        <taxon>Ranunculales</taxon>
        <taxon>Menispermaceae</taxon>
        <taxon>Menispermoideae</taxon>
        <taxon>Cissampelideae</taxon>
        <taxon>Stephania</taxon>
    </lineage>
</organism>
<evidence type="ECO:0000313" key="14">
    <source>
        <dbReference type="Proteomes" id="UP001420932"/>
    </source>
</evidence>
<evidence type="ECO:0000256" key="12">
    <source>
        <dbReference type="ARBA" id="ARBA00037847"/>
    </source>
</evidence>
<dbReference type="Gene3D" id="3.80.10.10">
    <property type="entry name" value="Ribonuclease Inhibitor"/>
    <property type="match status" value="1"/>
</dbReference>
<proteinExistence type="inferred from homology"/>
<dbReference type="SUPFAM" id="SSF52058">
    <property type="entry name" value="L domain-like"/>
    <property type="match status" value="1"/>
</dbReference>
<comment type="subcellular location">
    <subcellularLocation>
        <location evidence="1">Cell membrane</location>
    </subcellularLocation>
    <subcellularLocation>
        <location evidence="12">Endomembrane system</location>
        <topology evidence="12">Single-pass membrane protein</topology>
    </subcellularLocation>
    <subcellularLocation>
        <location evidence="2">Membrane</location>
        <topology evidence="2">Single-pass type I membrane protein</topology>
    </subcellularLocation>
</comment>
<evidence type="ECO:0000256" key="9">
    <source>
        <dbReference type="ARBA" id="ARBA00023136"/>
    </source>
</evidence>
<keyword evidence="7" id="KW-0677">Repeat</keyword>
<evidence type="ECO:0000313" key="13">
    <source>
        <dbReference type="EMBL" id="KAK9161991.1"/>
    </source>
</evidence>
<reference evidence="13 14" key="1">
    <citation type="submission" date="2024-01" db="EMBL/GenBank/DDBJ databases">
        <title>Genome assemblies of Stephania.</title>
        <authorList>
            <person name="Yang L."/>
        </authorList>
    </citation>
    <scope>NUCLEOTIDE SEQUENCE [LARGE SCALE GENOMIC DNA]</scope>
    <source>
        <strain evidence="13">YNDBR</strain>
        <tissue evidence="13">Leaf</tissue>
    </source>
</reference>
<dbReference type="Pfam" id="PF13855">
    <property type="entry name" value="LRR_8"/>
    <property type="match status" value="1"/>
</dbReference>
<dbReference type="InterPro" id="IPR032675">
    <property type="entry name" value="LRR_dom_sf"/>
</dbReference>
<protein>
    <submittedName>
        <fullName evidence="13">Uncharacterized protein</fullName>
    </submittedName>
</protein>
<dbReference type="Proteomes" id="UP001420932">
    <property type="component" value="Unassembled WGS sequence"/>
</dbReference>
<evidence type="ECO:0000256" key="4">
    <source>
        <dbReference type="ARBA" id="ARBA00022475"/>
    </source>
</evidence>